<dbReference type="EMBL" id="QNGE01000143">
    <property type="protein sequence ID" value="KAA3681716.1"/>
    <property type="molecule type" value="Genomic_DNA"/>
</dbReference>
<keyword evidence="5 10" id="KW-0472">Membrane</keyword>
<evidence type="ECO:0000313" key="12">
    <source>
        <dbReference type="EMBL" id="KAA3681716.1"/>
    </source>
</evidence>
<feature type="transmembrane region" description="Helical" evidence="10">
    <location>
        <begin position="76"/>
        <end position="95"/>
    </location>
</feature>
<evidence type="ECO:0000313" key="13">
    <source>
        <dbReference type="Proteomes" id="UP000324629"/>
    </source>
</evidence>
<gene>
    <name evidence="12" type="ORF">DEA37_0008495</name>
</gene>
<dbReference type="PANTHER" id="PTHR24243:SF233">
    <property type="entry name" value="THYROTROPIN-RELEASING HORMONE RECEPTOR"/>
    <property type="match status" value="1"/>
</dbReference>
<dbReference type="AlphaFoldDB" id="A0A5J4P1A7"/>
<evidence type="ECO:0000256" key="6">
    <source>
        <dbReference type="ARBA" id="ARBA00023170"/>
    </source>
</evidence>
<evidence type="ECO:0000256" key="9">
    <source>
        <dbReference type="SAM" id="MobiDB-lite"/>
    </source>
</evidence>
<reference evidence="12 13" key="1">
    <citation type="journal article" date="2019" name="Gigascience">
        <title>Whole-genome sequence of the oriental lung fluke Paragonimus westermani.</title>
        <authorList>
            <person name="Oey H."/>
            <person name="Zakrzewski M."/>
            <person name="Narain K."/>
            <person name="Devi K.R."/>
            <person name="Agatsuma T."/>
            <person name="Nawaratna S."/>
            <person name="Gobert G.N."/>
            <person name="Jones M.K."/>
            <person name="Ragan M.A."/>
            <person name="McManus D.P."/>
            <person name="Krause L."/>
        </authorList>
    </citation>
    <scope>NUCLEOTIDE SEQUENCE [LARGE SCALE GENOMIC DNA]</scope>
    <source>
        <strain evidence="12 13">IND2009</strain>
    </source>
</reference>
<comment type="subcellular location">
    <subcellularLocation>
        <location evidence="1">Membrane</location>
        <topology evidence="1">Multi-pass membrane protein</topology>
    </subcellularLocation>
</comment>
<dbReference type="Pfam" id="PF00001">
    <property type="entry name" value="7tm_1"/>
    <property type="match status" value="1"/>
</dbReference>
<evidence type="ECO:0000256" key="7">
    <source>
        <dbReference type="ARBA" id="ARBA00023224"/>
    </source>
</evidence>
<evidence type="ECO:0000256" key="4">
    <source>
        <dbReference type="ARBA" id="ARBA00023040"/>
    </source>
</evidence>
<evidence type="ECO:0000256" key="3">
    <source>
        <dbReference type="ARBA" id="ARBA00022989"/>
    </source>
</evidence>
<keyword evidence="13" id="KW-1185">Reference proteome</keyword>
<sequence>MDQNCTLRFSLNETNVDPVYWADRYPNHYFLEAFLPRTLLFVRILMITWLTVGIFGNMLSFAIWITRHQRRKNTSAIYLTALSLSDLILILTYLDYHLKRYWDLPNVADKPVMCQVINCLTFFSQYYSNILVFGFTLERYLSVCYPFKRHKLCTNKRAIMAVVILAAICAVPMLFQAVLWSFQDGVCQMRIDFVGESNLQTILIIQETLFSLLIPLAALVFNSMLVFEMHRLIRSTATPSSSKRSHGNSLKRTSCNGSVILKLLSKRHKSDVSNARSSSCSEPTQNSVNEQKSTESANFISTSIMLAILSFYLIACAVPPGVTYLIQFLIKIPDPCLTKEAMLMDPEWQKYVYQLQSKELMDVLCASHYALNFFIYLFTSKSFREHVYWIMSCNVRKLKRLSSPRAESWVFPRRTGPRLSGIRSDMRSEPSGKQKPIVVGLSALKSMRLSSTRNRFNVILSLFFRFAILPILLGVRIGVIKAEASVSGE</sequence>
<keyword evidence="6 8" id="KW-0675">Receptor</keyword>
<keyword evidence="2 8" id="KW-0812">Transmembrane</keyword>
<dbReference type="PRINTS" id="PR00237">
    <property type="entry name" value="GPCRRHODOPSN"/>
</dbReference>
<comment type="similarity">
    <text evidence="8">Belongs to the G-protein coupled receptor 1 family.</text>
</comment>
<keyword evidence="4 8" id="KW-0297">G-protein coupled receptor</keyword>
<dbReference type="InterPro" id="IPR000276">
    <property type="entry name" value="GPCR_Rhodpsn"/>
</dbReference>
<evidence type="ECO:0000256" key="10">
    <source>
        <dbReference type="SAM" id="Phobius"/>
    </source>
</evidence>
<feature type="transmembrane region" description="Helical" evidence="10">
    <location>
        <begin position="360"/>
        <end position="379"/>
    </location>
</feature>
<name>A0A5J4P1A7_9TREM</name>
<keyword evidence="7 8" id="KW-0807">Transducer</keyword>
<feature type="region of interest" description="Disordered" evidence="9">
    <location>
        <begin position="267"/>
        <end position="292"/>
    </location>
</feature>
<organism evidence="12 13">
    <name type="scientific">Paragonimus westermani</name>
    <dbReference type="NCBI Taxonomy" id="34504"/>
    <lineage>
        <taxon>Eukaryota</taxon>
        <taxon>Metazoa</taxon>
        <taxon>Spiralia</taxon>
        <taxon>Lophotrochozoa</taxon>
        <taxon>Platyhelminthes</taxon>
        <taxon>Trematoda</taxon>
        <taxon>Digenea</taxon>
        <taxon>Plagiorchiida</taxon>
        <taxon>Troglotremata</taxon>
        <taxon>Troglotrematidae</taxon>
        <taxon>Paragonimus</taxon>
    </lineage>
</organism>
<accession>A0A5J4P1A7</accession>
<dbReference type="GO" id="GO:0004930">
    <property type="term" value="F:G protein-coupled receptor activity"/>
    <property type="evidence" value="ECO:0007669"/>
    <property type="project" value="UniProtKB-KW"/>
</dbReference>
<dbReference type="Proteomes" id="UP000324629">
    <property type="component" value="Unassembled WGS sequence"/>
</dbReference>
<dbReference type="PROSITE" id="PS00237">
    <property type="entry name" value="G_PROTEIN_RECEP_F1_1"/>
    <property type="match status" value="1"/>
</dbReference>
<evidence type="ECO:0000256" key="1">
    <source>
        <dbReference type="ARBA" id="ARBA00004141"/>
    </source>
</evidence>
<feature type="domain" description="G-protein coupled receptors family 1 profile" evidence="11">
    <location>
        <begin position="56"/>
        <end position="376"/>
    </location>
</feature>
<dbReference type="SUPFAM" id="SSF81321">
    <property type="entry name" value="Family A G protein-coupled receptor-like"/>
    <property type="match status" value="1"/>
</dbReference>
<dbReference type="InterPro" id="IPR017452">
    <property type="entry name" value="GPCR_Rhodpsn_7TM"/>
</dbReference>
<protein>
    <recommendedName>
        <fullName evidence="11">G-protein coupled receptors family 1 profile domain-containing protein</fullName>
    </recommendedName>
</protein>
<feature type="transmembrane region" description="Helical" evidence="10">
    <location>
        <begin position="456"/>
        <end position="479"/>
    </location>
</feature>
<feature type="transmembrane region" description="Helical" evidence="10">
    <location>
        <begin position="40"/>
        <end position="64"/>
    </location>
</feature>
<feature type="compositionally biased region" description="Polar residues" evidence="9">
    <location>
        <begin position="272"/>
        <end position="292"/>
    </location>
</feature>
<dbReference type="PROSITE" id="PS50262">
    <property type="entry name" value="G_PROTEIN_RECEP_F1_2"/>
    <property type="match status" value="1"/>
</dbReference>
<keyword evidence="3 10" id="KW-1133">Transmembrane helix</keyword>
<dbReference type="GO" id="GO:0005886">
    <property type="term" value="C:plasma membrane"/>
    <property type="evidence" value="ECO:0007669"/>
    <property type="project" value="TreeGrafter"/>
</dbReference>
<dbReference type="PANTHER" id="PTHR24243">
    <property type="entry name" value="G-PROTEIN COUPLED RECEPTOR"/>
    <property type="match status" value="1"/>
</dbReference>
<feature type="transmembrane region" description="Helical" evidence="10">
    <location>
        <begin position="304"/>
        <end position="330"/>
    </location>
</feature>
<evidence type="ECO:0000259" key="11">
    <source>
        <dbReference type="PROSITE" id="PS50262"/>
    </source>
</evidence>
<evidence type="ECO:0000256" key="2">
    <source>
        <dbReference type="ARBA" id="ARBA00022692"/>
    </source>
</evidence>
<proteinExistence type="inferred from homology"/>
<feature type="transmembrane region" description="Helical" evidence="10">
    <location>
        <begin position="158"/>
        <end position="182"/>
    </location>
</feature>
<evidence type="ECO:0000256" key="8">
    <source>
        <dbReference type="RuleBase" id="RU000688"/>
    </source>
</evidence>
<feature type="transmembrane region" description="Helical" evidence="10">
    <location>
        <begin position="202"/>
        <end position="227"/>
    </location>
</feature>
<evidence type="ECO:0000256" key="5">
    <source>
        <dbReference type="ARBA" id="ARBA00023136"/>
    </source>
</evidence>
<feature type="transmembrane region" description="Helical" evidence="10">
    <location>
        <begin position="115"/>
        <end position="137"/>
    </location>
</feature>
<comment type="caution">
    <text evidence="12">The sequence shown here is derived from an EMBL/GenBank/DDBJ whole genome shotgun (WGS) entry which is preliminary data.</text>
</comment>
<dbReference type="Gene3D" id="1.20.1070.10">
    <property type="entry name" value="Rhodopsin 7-helix transmembrane proteins"/>
    <property type="match status" value="1"/>
</dbReference>